<evidence type="ECO:0000256" key="6">
    <source>
        <dbReference type="SAM" id="Phobius"/>
    </source>
</evidence>
<name>A0A699Z0V3_HAELA</name>
<feature type="transmembrane region" description="Helical" evidence="6">
    <location>
        <begin position="146"/>
        <end position="166"/>
    </location>
</feature>
<comment type="similarity">
    <text evidence="2">Belongs to the TMEM19 family.</text>
</comment>
<sequence>MGRVAWLLLWAAQVTKMKLAQKQAEGIAEARSGQRGPAGLGAGVQASVWGSGIAGVACALAALATDSFPLWQVGFVASFASKLSDTVSSEVGKAYGRTTYLVTTFQLVPRGTEGAVSAEGTAAGVLAALLIAGLAWGLGQVSWEGCLIVAAAAVVANLFESYLGAVVQGRVVWLTNDLVNMIQISVAAGLALAAAAVLRA</sequence>
<feature type="chain" id="PRO_5025495974" description="DUF92 domain-containing protein" evidence="7">
    <location>
        <begin position="21"/>
        <end position="200"/>
    </location>
</feature>
<dbReference type="AlphaFoldDB" id="A0A699Z0V3"/>
<reference evidence="8 9" key="1">
    <citation type="submission" date="2020-02" db="EMBL/GenBank/DDBJ databases">
        <title>Draft genome sequence of Haematococcus lacustris strain NIES-144.</title>
        <authorList>
            <person name="Morimoto D."/>
            <person name="Nakagawa S."/>
            <person name="Yoshida T."/>
            <person name="Sawayama S."/>
        </authorList>
    </citation>
    <scope>NUCLEOTIDE SEQUENCE [LARGE SCALE GENOMIC DNA]</scope>
    <source>
        <strain evidence="8 9">NIES-144</strain>
    </source>
</reference>
<comment type="subcellular location">
    <subcellularLocation>
        <location evidence="1">Membrane</location>
        <topology evidence="1">Multi-pass membrane protein</topology>
    </subcellularLocation>
</comment>
<proteinExistence type="inferred from homology"/>
<evidence type="ECO:0000313" key="9">
    <source>
        <dbReference type="Proteomes" id="UP000485058"/>
    </source>
</evidence>
<evidence type="ECO:0000256" key="1">
    <source>
        <dbReference type="ARBA" id="ARBA00004141"/>
    </source>
</evidence>
<dbReference type="GO" id="GO:0009706">
    <property type="term" value="C:chloroplast inner membrane"/>
    <property type="evidence" value="ECO:0007669"/>
    <property type="project" value="TreeGrafter"/>
</dbReference>
<dbReference type="PANTHER" id="PTHR13353:SF5">
    <property type="entry name" value="TRANSMEMBRANE PROTEIN 19"/>
    <property type="match status" value="1"/>
</dbReference>
<dbReference type="PANTHER" id="PTHR13353">
    <property type="entry name" value="TRANSMEMBRANE PROTEIN 19"/>
    <property type="match status" value="1"/>
</dbReference>
<evidence type="ECO:0000256" key="4">
    <source>
        <dbReference type="ARBA" id="ARBA00022989"/>
    </source>
</evidence>
<comment type="caution">
    <text evidence="8">The sequence shown here is derived from an EMBL/GenBank/DDBJ whole genome shotgun (WGS) entry which is preliminary data.</text>
</comment>
<evidence type="ECO:0000256" key="5">
    <source>
        <dbReference type="ARBA" id="ARBA00023136"/>
    </source>
</evidence>
<dbReference type="Pfam" id="PF01940">
    <property type="entry name" value="DUF92"/>
    <property type="match status" value="1"/>
</dbReference>
<feature type="transmembrane region" description="Helical" evidence="6">
    <location>
        <begin position="178"/>
        <end position="198"/>
    </location>
</feature>
<gene>
    <name evidence="8" type="ORF">HaLaN_09009</name>
</gene>
<evidence type="ECO:0000256" key="7">
    <source>
        <dbReference type="SAM" id="SignalP"/>
    </source>
</evidence>
<keyword evidence="7" id="KW-0732">Signal</keyword>
<evidence type="ECO:0000256" key="3">
    <source>
        <dbReference type="ARBA" id="ARBA00022692"/>
    </source>
</evidence>
<evidence type="ECO:0008006" key="10">
    <source>
        <dbReference type="Google" id="ProtNLM"/>
    </source>
</evidence>
<protein>
    <recommendedName>
        <fullName evidence="10">DUF92 domain-containing protein</fullName>
    </recommendedName>
</protein>
<evidence type="ECO:0000256" key="2">
    <source>
        <dbReference type="ARBA" id="ARBA00009012"/>
    </source>
</evidence>
<feature type="signal peptide" evidence="7">
    <location>
        <begin position="1"/>
        <end position="20"/>
    </location>
</feature>
<keyword evidence="4 6" id="KW-1133">Transmembrane helix</keyword>
<dbReference type="InterPro" id="IPR002794">
    <property type="entry name" value="DUF92_TMEM19"/>
</dbReference>
<evidence type="ECO:0000313" key="8">
    <source>
        <dbReference type="EMBL" id="GFH13178.1"/>
    </source>
</evidence>
<keyword evidence="5 6" id="KW-0472">Membrane</keyword>
<keyword evidence="9" id="KW-1185">Reference proteome</keyword>
<dbReference type="Proteomes" id="UP000485058">
    <property type="component" value="Unassembled WGS sequence"/>
</dbReference>
<organism evidence="8 9">
    <name type="scientific">Haematococcus lacustris</name>
    <name type="common">Green alga</name>
    <name type="synonym">Haematococcus pluvialis</name>
    <dbReference type="NCBI Taxonomy" id="44745"/>
    <lineage>
        <taxon>Eukaryota</taxon>
        <taxon>Viridiplantae</taxon>
        <taxon>Chlorophyta</taxon>
        <taxon>core chlorophytes</taxon>
        <taxon>Chlorophyceae</taxon>
        <taxon>CS clade</taxon>
        <taxon>Chlamydomonadales</taxon>
        <taxon>Haematococcaceae</taxon>
        <taxon>Haematococcus</taxon>
    </lineage>
</organism>
<keyword evidence="3 6" id="KW-0812">Transmembrane</keyword>
<accession>A0A699Z0V3</accession>
<feature type="transmembrane region" description="Helical" evidence="6">
    <location>
        <begin position="120"/>
        <end position="139"/>
    </location>
</feature>
<dbReference type="EMBL" id="BLLF01000584">
    <property type="protein sequence ID" value="GFH13178.1"/>
    <property type="molecule type" value="Genomic_DNA"/>
</dbReference>